<dbReference type="Pfam" id="PF03773">
    <property type="entry name" value="ArsP_1"/>
    <property type="match status" value="1"/>
</dbReference>
<evidence type="ECO:0000313" key="10">
    <source>
        <dbReference type="Proteomes" id="UP000284189"/>
    </source>
</evidence>
<comment type="similarity">
    <text evidence="2">Belongs to the UPF0718 family.</text>
</comment>
<feature type="transmembrane region" description="Helical" evidence="7">
    <location>
        <begin position="295"/>
        <end position="317"/>
    </location>
</feature>
<name>A0A418N4F5_9FLAO</name>
<feature type="transmembrane region" description="Helical" evidence="7">
    <location>
        <begin position="226"/>
        <end position="247"/>
    </location>
</feature>
<dbReference type="PANTHER" id="PTHR42775">
    <property type="entry name" value="PERMEASE RV2963-RELATED"/>
    <property type="match status" value="1"/>
</dbReference>
<feature type="transmembrane region" description="Helical" evidence="7">
    <location>
        <begin position="337"/>
        <end position="362"/>
    </location>
</feature>
<evidence type="ECO:0000256" key="5">
    <source>
        <dbReference type="ARBA" id="ARBA00022989"/>
    </source>
</evidence>
<feature type="transmembrane region" description="Helical" evidence="7">
    <location>
        <begin position="88"/>
        <end position="116"/>
    </location>
</feature>
<sequence length="405" mass="45320">MNQFLQEWGKAAYTSLGFFWMAIWAFALGYLVSSMIQVFITEKRMQRVIGDKGGKSILLGTFFGFISSSCSFSALATSKSLFKKGASFVSSIAFLLASTNLVIELGIIISIFLGWQFVVGEYVGGILLILSSWALIRIINPKKLIQSAKKRLDASGDEDMDKVSFSEKITSYEQWAKVGKQYGMEWKMVWKDVTVGFTIAGIVATFVPDSFFQTLFINTGQGEQSFGFFTLLEHVIVGPVAAFLTFIGSMGNIPLAALLYGKGVSFAGVMAFIFSDLVVFPVLRINAKYYGWKMSLFILFLLLTSLVAASLLLHYGFDFFNLIPQGTDKGITEKEHFSVNYTFFLNLAFIVLSGLMLYFGFFKWKNVKHHKEMAPKSPLLEKILKWAALVCYIWLAIGMILKFTV</sequence>
<protein>
    <submittedName>
        <fullName evidence="8">Permease</fullName>
    </submittedName>
</protein>
<feature type="transmembrane region" description="Helical" evidence="7">
    <location>
        <begin position="383"/>
        <end position="401"/>
    </location>
</feature>
<dbReference type="EMBL" id="VNWL01000029">
    <property type="protein sequence ID" value="TXK00361.1"/>
    <property type="molecule type" value="Genomic_DNA"/>
</dbReference>
<evidence type="ECO:0000256" key="1">
    <source>
        <dbReference type="ARBA" id="ARBA00004651"/>
    </source>
</evidence>
<comment type="caution">
    <text evidence="8">The sequence shown here is derived from an EMBL/GenBank/DDBJ whole genome shotgun (WGS) entry which is preliminary data.</text>
</comment>
<evidence type="ECO:0000256" key="6">
    <source>
        <dbReference type="ARBA" id="ARBA00023136"/>
    </source>
</evidence>
<keyword evidence="5 7" id="KW-1133">Transmembrane helix</keyword>
<dbReference type="InterPro" id="IPR053166">
    <property type="entry name" value="UPF0718_permease"/>
</dbReference>
<dbReference type="Proteomes" id="UP000321528">
    <property type="component" value="Unassembled WGS sequence"/>
</dbReference>
<keyword evidence="11" id="KW-1185">Reference proteome</keyword>
<accession>A0A418N4F5</accession>
<keyword evidence="6 7" id="KW-0472">Membrane</keyword>
<dbReference type="GO" id="GO:0005886">
    <property type="term" value="C:plasma membrane"/>
    <property type="evidence" value="ECO:0007669"/>
    <property type="project" value="UniProtKB-SubCell"/>
</dbReference>
<evidence type="ECO:0000313" key="8">
    <source>
        <dbReference type="EMBL" id="RIV68663.1"/>
    </source>
</evidence>
<keyword evidence="4 7" id="KW-0812">Transmembrane</keyword>
<evidence type="ECO:0000256" key="4">
    <source>
        <dbReference type="ARBA" id="ARBA00022692"/>
    </source>
</evidence>
<comment type="subcellular location">
    <subcellularLocation>
        <location evidence="1">Cell membrane</location>
        <topology evidence="1">Multi-pass membrane protein</topology>
    </subcellularLocation>
</comment>
<dbReference type="EMBL" id="QXFJ01000030">
    <property type="protein sequence ID" value="RIV68663.1"/>
    <property type="molecule type" value="Genomic_DNA"/>
</dbReference>
<organism evidence="8 10">
    <name type="scientific">Flagellimonas aequoris</name>
    <dbReference type="NCBI Taxonomy" id="2306997"/>
    <lineage>
        <taxon>Bacteria</taxon>
        <taxon>Pseudomonadati</taxon>
        <taxon>Bacteroidota</taxon>
        <taxon>Flavobacteriia</taxon>
        <taxon>Flavobacteriales</taxon>
        <taxon>Flavobacteriaceae</taxon>
        <taxon>Flagellimonas</taxon>
    </lineage>
</organism>
<evidence type="ECO:0000256" key="7">
    <source>
        <dbReference type="SAM" id="Phobius"/>
    </source>
</evidence>
<gene>
    <name evidence="8" type="ORF">D2U88_15845</name>
    <name evidence="9" type="ORF">FQ019_15670</name>
</gene>
<evidence type="ECO:0000256" key="2">
    <source>
        <dbReference type="ARBA" id="ARBA00006386"/>
    </source>
</evidence>
<dbReference type="AlphaFoldDB" id="A0A418N4F5"/>
<reference evidence="9 11" key="2">
    <citation type="submission" date="2019-07" db="EMBL/GenBank/DDBJ databases">
        <title>Draft genome of two Muricauda strains isolated from deep sea.</title>
        <authorList>
            <person name="Sun C."/>
        </authorList>
    </citation>
    <scope>NUCLEOTIDE SEQUENCE [LARGE SCALE GENOMIC DNA]</scope>
    <source>
        <strain evidence="9 11">NH166</strain>
    </source>
</reference>
<evidence type="ECO:0000256" key="3">
    <source>
        <dbReference type="ARBA" id="ARBA00022475"/>
    </source>
</evidence>
<evidence type="ECO:0000313" key="9">
    <source>
        <dbReference type="EMBL" id="TXK00361.1"/>
    </source>
</evidence>
<dbReference type="RefSeq" id="WP_119641502.1">
    <property type="nucleotide sequence ID" value="NZ_QXFJ01000030.1"/>
</dbReference>
<keyword evidence="3" id="KW-1003">Cell membrane</keyword>
<feature type="transmembrane region" description="Helical" evidence="7">
    <location>
        <begin position="259"/>
        <end position="283"/>
    </location>
</feature>
<feature type="transmembrane region" description="Helical" evidence="7">
    <location>
        <begin position="56"/>
        <end position="76"/>
    </location>
</feature>
<dbReference type="Proteomes" id="UP000284189">
    <property type="component" value="Unassembled WGS sequence"/>
</dbReference>
<dbReference type="OrthoDB" id="9811980at2"/>
<evidence type="ECO:0000313" key="11">
    <source>
        <dbReference type="Proteomes" id="UP000321528"/>
    </source>
</evidence>
<feature type="transmembrane region" description="Helical" evidence="7">
    <location>
        <begin position="12"/>
        <end position="36"/>
    </location>
</feature>
<proteinExistence type="inferred from homology"/>
<reference evidence="8 10" key="1">
    <citation type="submission" date="2018-08" db="EMBL/GenBank/DDBJ databases">
        <title>Proposal of Muricauda 72 sp.nov. and Muricauda NH166 sp.nov., isolated from seawater.</title>
        <authorList>
            <person name="Cheng H."/>
            <person name="Wu Y.-H."/>
            <person name="Guo L.-L."/>
            <person name="Xu X.-W."/>
        </authorList>
    </citation>
    <scope>NUCLEOTIDE SEQUENCE [LARGE SCALE GENOMIC DNA]</scope>
    <source>
        <strain evidence="8 10">NH166</strain>
    </source>
</reference>
<feature type="transmembrane region" description="Helical" evidence="7">
    <location>
        <begin position="122"/>
        <end position="140"/>
    </location>
</feature>
<dbReference type="InterPro" id="IPR005524">
    <property type="entry name" value="DUF318"/>
</dbReference>
<dbReference type="PANTHER" id="PTHR42775:SF1">
    <property type="entry name" value="PERMEASE RV2963-RELATED"/>
    <property type="match status" value="1"/>
</dbReference>